<dbReference type="Proteomes" id="UP000663864">
    <property type="component" value="Unassembled WGS sequence"/>
</dbReference>
<proteinExistence type="predicted"/>
<evidence type="ECO:0000313" key="2">
    <source>
        <dbReference type="EMBL" id="CAF1078159.1"/>
    </source>
</evidence>
<dbReference type="Proteomes" id="UP000663889">
    <property type="component" value="Unassembled WGS sequence"/>
</dbReference>
<evidence type="ECO:0000313" key="4">
    <source>
        <dbReference type="EMBL" id="CAF1253367.1"/>
    </source>
</evidence>
<feature type="transmembrane region" description="Helical" evidence="1">
    <location>
        <begin position="6"/>
        <end position="24"/>
    </location>
</feature>
<dbReference type="EMBL" id="CAJNOO010002285">
    <property type="protein sequence ID" value="CAF1253367.1"/>
    <property type="molecule type" value="Genomic_DNA"/>
</dbReference>
<sequence>MYLVLLIFYSIGIVVGIGNIALSLQVKSNQNEPSSEVPPDNLDWRTKGVVTPVQDYSTSPHVAAVVMIGK</sequence>
<keyword evidence="1" id="KW-0812">Transmembrane</keyword>
<dbReference type="Proteomes" id="UP000663882">
    <property type="component" value="Unassembled WGS sequence"/>
</dbReference>
<reference evidence="2" key="1">
    <citation type="submission" date="2021-02" db="EMBL/GenBank/DDBJ databases">
        <authorList>
            <person name="Nowell W R."/>
        </authorList>
    </citation>
    <scope>NUCLEOTIDE SEQUENCE</scope>
</reference>
<name>A0A814MEL3_9BILA</name>
<protein>
    <submittedName>
        <fullName evidence="2">Uncharacterized protein</fullName>
    </submittedName>
</protein>
<organism evidence="2 5">
    <name type="scientific">Rotaria sordida</name>
    <dbReference type="NCBI Taxonomy" id="392033"/>
    <lineage>
        <taxon>Eukaryota</taxon>
        <taxon>Metazoa</taxon>
        <taxon>Spiralia</taxon>
        <taxon>Gnathifera</taxon>
        <taxon>Rotifera</taxon>
        <taxon>Eurotatoria</taxon>
        <taxon>Bdelloidea</taxon>
        <taxon>Philodinida</taxon>
        <taxon>Philodinidae</taxon>
        <taxon>Rotaria</taxon>
    </lineage>
</organism>
<comment type="caution">
    <text evidence="2">The sequence shown here is derived from an EMBL/GenBank/DDBJ whole genome shotgun (WGS) entry which is preliminary data.</text>
</comment>
<dbReference type="EMBL" id="CAJNOU010000744">
    <property type="protein sequence ID" value="CAF1078159.1"/>
    <property type="molecule type" value="Genomic_DNA"/>
</dbReference>
<evidence type="ECO:0000313" key="3">
    <source>
        <dbReference type="EMBL" id="CAF1133891.1"/>
    </source>
</evidence>
<dbReference type="EMBL" id="CAJNOT010001040">
    <property type="protein sequence ID" value="CAF1133891.1"/>
    <property type="molecule type" value="Genomic_DNA"/>
</dbReference>
<accession>A0A814MEL3</accession>
<keyword evidence="1" id="KW-1133">Transmembrane helix</keyword>
<keyword evidence="1" id="KW-0472">Membrane</keyword>
<dbReference type="AlphaFoldDB" id="A0A814MEL3"/>
<evidence type="ECO:0000313" key="5">
    <source>
        <dbReference type="Proteomes" id="UP000663889"/>
    </source>
</evidence>
<evidence type="ECO:0000256" key="1">
    <source>
        <dbReference type="SAM" id="Phobius"/>
    </source>
</evidence>
<gene>
    <name evidence="4" type="ORF">RFH988_LOCUS27292</name>
    <name evidence="2" type="ORF">SEV965_LOCUS14707</name>
    <name evidence="3" type="ORF">ZHD862_LOCUS19284</name>
</gene>